<gene>
    <name evidence="3" type="ORF">GPU96_10g20320</name>
    <name evidence="4" type="ORF">PFJ87_10g01800</name>
</gene>
<dbReference type="InterPro" id="IPR053709">
    <property type="entry name" value="eRP_eS24_sf"/>
</dbReference>
<dbReference type="EMBL" id="CP119071">
    <property type="protein sequence ID" value="WEL39731.1"/>
    <property type="molecule type" value="Genomic_DNA"/>
</dbReference>
<evidence type="ECO:0000256" key="2">
    <source>
        <dbReference type="ARBA" id="ARBA00023274"/>
    </source>
</evidence>
<dbReference type="PANTHER" id="PTHR10496">
    <property type="entry name" value="40S RIBOSOMAL PROTEIN S24"/>
    <property type="match status" value="1"/>
</dbReference>
<evidence type="ECO:0000313" key="3">
    <source>
        <dbReference type="EMBL" id="UTX44240.1"/>
    </source>
</evidence>
<name>A0A9Q9CA07_ENCHE</name>
<organism evidence="3 5">
    <name type="scientific">Encephalitozoon hellem</name>
    <name type="common">Microsporidian parasite</name>
    <dbReference type="NCBI Taxonomy" id="27973"/>
    <lineage>
        <taxon>Eukaryota</taxon>
        <taxon>Fungi</taxon>
        <taxon>Fungi incertae sedis</taxon>
        <taxon>Microsporidia</taxon>
        <taxon>Unikaryonidae</taxon>
        <taxon>Encephalitozoon</taxon>
    </lineage>
</organism>
<dbReference type="OrthoDB" id="5571754at2759"/>
<dbReference type="Gene3D" id="3.30.70.3370">
    <property type="match status" value="1"/>
</dbReference>
<proteinExistence type="inferred from homology"/>
<keyword evidence="6" id="KW-1185">Reference proteome</keyword>
<evidence type="ECO:0000313" key="4">
    <source>
        <dbReference type="EMBL" id="WEL39731.1"/>
    </source>
</evidence>
<keyword evidence="1 3" id="KW-0689">Ribosomal protein</keyword>
<dbReference type="GO" id="GO:0006412">
    <property type="term" value="P:translation"/>
    <property type="evidence" value="ECO:0007669"/>
    <property type="project" value="InterPro"/>
</dbReference>
<dbReference type="AlphaFoldDB" id="A0A9Q9CA07"/>
<dbReference type="GO" id="GO:1990904">
    <property type="term" value="C:ribonucleoprotein complex"/>
    <property type="evidence" value="ECO:0007669"/>
    <property type="project" value="UniProtKB-KW"/>
</dbReference>
<accession>A0A9Q9CA07</accession>
<dbReference type="EMBL" id="CP075156">
    <property type="protein sequence ID" value="UTX44240.1"/>
    <property type="molecule type" value="Genomic_DNA"/>
</dbReference>
<dbReference type="Proteomes" id="UP001059546">
    <property type="component" value="Chromosome X"/>
</dbReference>
<protein>
    <submittedName>
        <fullName evidence="3">Ribosomal protein S24</fullName>
    </submittedName>
</protein>
<reference evidence="4 6" key="2">
    <citation type="submission" date="2023-02" db="EMBL/GenBank/DDBJ databases">
        <title>Encephalitozoon hellem ATCC 50451 complete genome.</title>
        <authorList>
            <person name="Mascarenhas dos Santos A.C."/>
            <person name="Julian A.T."/>
            <person name="Pombert J.-F."/>
        </authorList>
    </citation>
    <scope>NUCLEOTIDE SEQUENCE [LARGE SCALE GENOMIC DNA]</scope>
    <source>
        <strain evidence="4 6">ATCC 50451</strain>
    </source>
</reference>
<sequence>MSLELEISSMRDNKLLSRRELEVVAYHPGMPTPSQEEIRSKISELYQTNKRNVVVAGLRNRYGTHRTTLKAKIYSSAEALSNVEKKHIVAKLTGKEFQVTPRRVRKDERKKRYKIFGTLKRAMKKAEKKNK</sequence>
<dbReference type="Proteomes" id="UP001217963">
    <property type="component" value="Chromosome X"/>
</dbReference>
<evidence type="ECO:0000313" key="5">
    <source>
        <dbReference type="Proteomes" id="UP001059546"/>
    </source>
</evidence>
<dbReference type="InterPro" id="IPR012678">
    <property type="entry name" value="Ribosomal_uL23/eL15/eS24_sf"/>
</dbReference>
<dbReference type="SUPFAM" id="SSF54189">
    <property type="entry name" value="Ribosomal proteins S24e, L23 and L15e"/>
    <property type="match status" value="1"/>
</dbReference>
<dbReference type="Pfam" id="PF01282">
    <property type="entry name" value="Ribosomal_S24e"/>
    <property type="match status" value="1"/>
</dbReference>
<dbReference type="GO" id="GO:0003735">
    <property type="term" value="F:structural constituent of ribosome"/>
    <property type="evidence" value="ECO:0007669"/>
    <property type="project" value="InterPro"/>
</dbReference>
<evidence type="ECO:0000256" key="1">
    <source>
        <dbReference type="ARBA" id="ARBA00022980"/>
    </source>
</evidence>
<evidence type="ECO:0000313" key="6">
    <source>
        <dbReference type="Proteomes" id="UP001217963"/>
    </source>
</evidence>
<keyword evidence="2" id="KW-0687">Ribonucleoprotein</keyword>
<dbReference type="InterPro" id="IPR001976">
    <property type="entry name" value="Ribosomal_eS24"/>
</dbReference>
<dbReference type="GO" id="GO:0005840">
    <property type="term" value="C:ribosome"/>
    <property type="evidence" value="ECO:0007669"/>
    <property type="project" value="UniProtKB-KW"/>
</dbReference>
<reference evidence="3" key="1">
    <citation type="submission" date="2021-05" db="EMBL/GenBank/DDBJ databases">
        <title>Encephalitozoon hellem ATCC 50604 Complete Genome.</title>
        <authorList>
            <person name="Mascarenhas dos Santos A.C."/>
            <person name="Julian A.T."/>
            <person name="Pombert J.-F."/>
        </authorList>
    </citation>
    <scope>NUCLEOTIDE SEQUENCE</scope>
    <source>
        <strain evidence="3">ATCC 50604</strain>
    </source>
</reference>
<dbReference type="HAMAP" id="MF_00545">
    <property type="entry name" value="Ribosomal_eS24"/>
    <property type="match status" value="1"/>
</dbReference>